<evidence type="ECO:0000313" key="3">
    <source>
        <dbReference type="Proteomes" id="UP000218113"/>
    </source>
</evidence>
<evidence type="ECO:0000256" key="1">
    <source>
        <dbReference type="SAM" id="Phobius"/>
    </source>
</evidence>
<gene>
    <name evidence="2" type="ORF">COB67_12515</name>
</gene>
<reference evidence="3" key="1">
    <citation type="submission" date="2017-08" db="EMBL/GenBank/DDBJ databases">
        <title>A dynamic microbial community with high functional redundancy inhabits the cold, oxic subseafloor aquifer.</title>
        <authorList>
            <person name="Tully B.J."/>
            <person name="Wheat C.G."/>
            <person name="Glazer B.T."/>
            <person name="Huber J.A."/>
        </authorList>
    </citation>
    <scope>NUCLEOTIDE SEQUENCE [LARGE SCALE GENOMIC DNA]</scope>
</reference>
<accession>A0A2A4SR30</accession>
<sequence length="135" mass="14850">MKKQFINYLVFGLATGLLLWSVHEFILLTVQTLSIPRESTLLLLGGLIGGLFGMLLGGEDGYLSENSLKLKKGALLGGCFGLFSGLVCFFLFDQIIQMNNAINSGTVYLETFLHGFRWLVLSLFVGIAIGLRDRN</sequence>
<feature type="non-terminal residue" evidence="2">
    <location>
        <position position="135"/>
    </location>
</feature>
<keyword evidence="1" id="KW-0812">Transmembrane</keyword>
<protein>
    <submittedName>
        <fullName evidence="2">Uncharacterized protein</fullName>
    </submittedName>
</protein>
<feature type="transmembrane region" description="Helical" evidence="1">
    <location>
        <begin position="112"/>
        <end position="131"/>
    </location>
</feature>
<keyword evidence="1" id="KW-1133">Transmembrane helix</keyword>
<name>A0A2A4SR30_9DELT</name>
<organism evidence="2 3">
    <name type="scientific">SAR324 cluster bacterium</name>
    <dbReference type="NCBI Taxonomy" id="2024889"/>
    <lineage>
        <taxon>Bacteria</taxon>
        <taxon>Deltaproteobacteria</taxon>
        <taxon>SAR324 cluster</taxon>
    </lineage>
</organism>
<dbReference type="AlphaFoldDB" id="A0A2A4SR30"/>
<keyword evidence="1" id="KW-0472">Membrane</keyword>
<feature type="transmembrane region" description="Helical" evidence="1">
    <location>
        <begin position="40"/>
        <end position="62"/>
    </location>
</feature>
<feature type="transmembrane region" description="Helical" evidence="1">
    <location>
        <begin position="74"/>
        <end position="92"/>
    </location>
</feature>
<dbReference type="EMBL" id="NVSR01000138">
    <property type="protein sequence ID" value="PCI23662.1"/>
    <property type="molecule type" value="Genomic_DNA"/>
</dbReference>
<comment type="caution">
    <text evidence="2">The sequence shown here is derived from an EMBL/GenBank/DDBJ whole genome shotgun (WGS) entry which is preliminary data.</text>
</comment>
<dbReference type="Proteomes" id="UP000218113">
    <property type="component" value="Unassembled WGS sequence"/>
</dbReference>
<proteinExistence type="predicted"/>
<evidence type="ECO:0000313" key="2">
    <source>
        <dbReference type="EMBL" id="PCI23662.1"/>
    </source>
</evidence>